<proteinExistence type="evidence at transcript level"/>
<evidence type="ECO:0000313" key="7">
    <source>
        <dbReference type="EMBL" id="AKN09626.1"/>
    </source>
</evidence>
<evidence type="ECO:0000256" key="5">
    <source>
        <dbReference type="SAM" id="MobiDB-lite"/>
    </source>
</evidence>
<dbReference type="InterPro" id="IPR011598">
    <property type="entry name" value="bHLH_dom"/>
</dbReference>
<dbReference type="Gene3D" id="4.10.280.10">
    <property type="entry name" value="Helix-loop-helix DNA-binding domain"/>
    <property type="match status" value="1"/>
</dbReference>
<feature type="domain" description="BHLH" evidence="6">
    <location>
        <begin position="264"/>
        <end position="313"/>
    </location>
</feature>
<keyword evidence="3" id="KW-0804">Transcription</keyword>
<evidence type="ECO:0000259" key="6">
    <source>
        <dbReference type="PROSITE" id="PS50888"/>
    </source>
</evidence>
<feature type="region of interest" description="Disordered" evidence="5">
    <location>
        <begin position="461"/>
        <end position="495"/>
    </location>
</feature>
<dbReference type="PANTHER" id="PTHR31945:SF11">
    <property type="entry name" value="TRANSCRIPTION FACTOR ABORTED MICROSPORES"/>
    <property type="match status" value="1"/>
</dbReference>
<evidence type="ECO:0000256" key="2">
    <source>
        <dbReference type="ARBA" id="ARBA00023015"/>
    </source>
</evidence>
<feature type="compositionally biased region" description="Acidic residues" evidence="5">
    <location>
        <begin position="245"/>
        <end position="254"/>
    </location>
</feature>
<sequence length="495" mass="55826">MLVQSFIERLRPLVGIKGWDYIVLWKLSDDRRSIELMDCCCAGGDNADELGFEASSSTLPCRDVMYPHPRLKSCDLLDLIPSSMVLDSGVHAQTLCSNQARWLNYSHSSDSSLSSQDDIGTRVLIPLSVGLVELFVNNQVGEDEGVVDLIRVQCSIFLEHQTTMSNSGTTDSFSSGQKDPMSLFQQPVSSPNEKMMELPNDISIDRIHLSNGIFLEGECIFTPSMENAFHDQMQEECENNRSDDSDPNDQDEDDPKYRRRTGKGPQSKNLEAERKRRKKLNDRLYALRALVPNISKLDRASILGDAIEYVKELQKQADDLKLELEQQSDDEGSARRTDEFPQIQQKRGPKREQESLASGYHNNNNASKQKHESDQKVQQMEPQVEVYQVDGKEFFVKVFCEHKSGGFVRLVESLCAMGLEVSNVNTTRHTCLASSIFKVERKNEETVEADDVKESLLELTRNPSGMWGGHGGAAESETNNDEMHHSLCTSHHHQH</sequence>
<dbReference type="Pfam" id="PF14215">
    <property type="entry name" value="bHLH-MYC_N"/>
    <property type="match status" value="1"/>
</dbReference>
<dbReference type="CDD" id="cd11443">
    <property type="entry name" value="bHLH_AtAMS_like"/>
    <property type="match status" value="1"/>
</dbReference>
<dbReference type="InterPro" id="IPR054502">
    <property type="entry name" value="bHLH-TF_ACT-like_plant"/>
</dbReference>
<feature type="region of interest" description="Disordered" evidence="5">
    <location>
        <begin position="234"/>
        <end position="275"/>
    </location>
</feature>
<reference evidence="7" key="1">
    <citation type="submission" date="2014-12" db="EMBL/GenBank/DDBJ databases">
        <title>Genome-wide characterization and analysis of bHLH transcription factors related to tanshinones biosynthesis in Salvia miltiorrhiza.</title>
        <authorList>
            <person name="Zhang X."/>
            <person name="Song J."/>
        </authorList>
    </citation>
    <scope>NUCLEOTIDE SEQUENCE</scope>
</reference>
<dbReference type="InterPro" id="IPR051358">
    <property type="entry name" value="TF_AMS/ICE1/BHLH6-like"/>
</dbReference>
<keyword evidence="2" id="KW-0805">Transcription regulation</keyword>
<dbReference type="Pfam" id="PF00010">
    <property type="entry name" value="HLH"/>
    <property type="match status" value="1"/>
</dbReference>
<dbReference type="GO" id="GO:0003700">
    <property type="term" value="F:DNA-binding transcription factor activity"/>
    <property type="evidence" value="ECO:0007669"/>
    <property type="project" value="TreeGrafter"/>
</dbReference>
<dbReference type="InterPro" id="IPR025610">
    <property type="entry name" value="MYC/MYB_N"/>
</dbReference>
<protein>
    <submittedName>
        <fullName evidence="7">Basic helix-loop-helix transcription factor</fullName>
    </submittedName>
</protein>
<dbReference type="GO" id="GO:0005634">
    <property type="term" value="C:nucleus"/>
    <property type="evidence" value="ECO:0007669"/>
    <property type="project" value="UniProtKB-SubCell"/>
</dbReference>
<feature type="compositionally biased region" description="Basic and acidic residues" evidence="5">
    <location>
        <begin position="234"/>
        <end position="244"/>
    </location>
</feature>
<dbReference type="SMR" id="A0A0H3YBU7"/>
<evidence type="ECO:0000256" key="1">
    <source>
        <dbReference type="ARBA" id="ARBA00004123"/>
    </source>
</evidence>
<feature type="region of interest" description="Disordered" evidence="5">
    <location>
        <begin position="325"/>
        <end position="379"/>
    </location>
</feature>
<dbReference type="GO" id="GO:0046983">
    <property type="term" value="F:protein dimerization activity"/>
    <property type="evidence" value="ECO:0007669"/>
    <property type="project" value="InterPro"/>
</dbReference>
<accession>A0A0H3YBU7</accession>
<dbReference type="PANTHER" id="PTHR31945">
    <property type="entry name" value="TRANSCRIPTION FACTOR SCREAM2-RELATED"/>
    <property type="match status" value="1"/>
</dbReference>
<dbReference type="SUPFAM" id="SSF47459">
    <property type="entry name" value="HLH, helix-loop-helix DNA-binding domain"/>
    <property type="match status" value="1"/>
</dbReference>
<dbReference type="GO" id="GO:0043565">
    <property type="term" value="F:sequence-specific DNA binding"/>
    <property type="evidence" value="ECO:0007669"/>
    <property type="project" value="TreeGrafter"/>
</dbReference>
<dbReference type="EMBL" id="KP257524">
    <property type="protein sequence ID" value="AKN09626.1"/>
    <property type="molecule type" value="mRNA"/>
</dbReference>
<dbReference type="PROSITE" id="PS50888">
    <property type="entry name" value="BHLH"/>
    <property type="match status" value="1"/>
</dbReference>
<evidence type="ECO:0000256" key="4">
    <source>
        <dbReference type="ARBA" id="ARBA00023242"/>
    </source>
</evidence>
<name>A0A0H3YBU7_SALMI</name>
<keyword evidence="4" id="KW-0539">Nucleus</keyword>
<dbReference type="Pfam" id="PF22754">
    <property type="entry name" value="bHLH-TF_ACT-like_plant"/>
    <property type="match status" value="1"/>
</dbReference>
<dbReference type="InterPro" id="IPR036638">
    <property type="entry name" value="HLH_DNA-bd_sf"/>
</dbReference>
<comment type="subcellular location">
    <subcellularLocation>
        <location evidence="1">Nucleus</location>
    </subcellularLocation>
</comment>
<evidence type="ECO:0000256" key="3">
    <source>
        <dbReference type="ARBA" id="ARBA00023163"/>
    </source>
</evidence>
<organism evidence="7">
    <name type="scientific">Salvia miltiorrhiza</name>
    <name type="common">Chinese sage</name>
    <dbReference type="NCBI Taxonomy" id="226208"/>
    <lineage>
        <taxon>Eukaryota</taxon>
        <taxon>Viridiplantae</taxon>
        <taxon>Streptophyta</taxon>
        <taxon>Embryophyta</taxon>
        <taxon>Tracheophyta</taxon>
        <taxon>Spermatophyta</taxon>
        <taxon>Magnoliopsida</taxon>
        <taxon>eudicotyledons</taxon>
        <taxon>Gunneridae</taxon>
        <taxon>Pentapetalae</taxon>
        <taxon>asterids</taxon>
        <taxon>lamiids</taxon>
        <taxon>Lamiales</taxon>
        <taxon>Lamiaceae</taxon>
        <taxon>Nepetoideae</taxon>
        <taxon>Mentheae</taxon>
        <taxon>Salviinae</taxon>
        <taxon>Salvia</taxon>
        <taxon>Salvia incertae sedis</taxon>
    </lineage>
</organism>
<dbReference type="SMART" id="SM00353">
    <property type="entry name" value="HLH"/>
    <property type="match status" value="1"/>
</dbReference>
<dbReference type="AlphaFoldDB" id="A0A0H3YBU7"/>